<protein>
    <submittedName>
        <fullName evidence="1">Uncharacterized protein</fullName>
    </submittedName>
</protein>
<gene>
    <name evidence="1" type="ORF">QQ020_16905</name>
</gene>
<accession>A0ABT8LAD5</accession>
<sequence length="62" mass="6846">MGLASTPGRLVDLIIGISRSLQLPAGLLLESYQKPFTFLASQRKIFGNQQFPLLVPALWADF</sequence>
<evidence type="ECO:0000313" key="2">
    <source>
        <dbReference type="Proteomes" id="UP001172083"/>
    </source>
</evidence>
<dbReference type="Proteomes" id="UP001172083">
    <property type="component" value="Unassembled WGS sequence"/>
</dbReference>
<dbReference type="EMBL" id="JAUJEB010000003">
    <property type="protein sequence ID" value="MDN5213755.1"/>
    <property type="molecule type" value="Genomic_DNA"/>
</dbReference>
<proteinExistence type="predicted"/>
<organism evidence="1 2">
    <name type="scientific">Agaribacillus aureus</name>
    <dbReference type="NCBI Taxonomy" id="3051825"/>
    <lineage>
        <taxon>Bacteria</taxon>
        <taxon>Pseudomonadati</taxon>
        <taxon>Bacteroidota</taxon>
        <taxon>Cytophagia</taxon>
        <taxon>Cytophagales</taxon>
        <taxon>Splendidivirgaceae</taxon>
        <taxon>Agaribacillus</taxon>
    </lineage>
</organism>
<comment type="caution">
    <text evidence="1">The sequence shown here is derived from an EMBL/GenBank/DDBJ whole genome shotgun (WGS) entry which is preliminary data.</text>
</comment>
<evidence type="ECO:0000313" key="1">
    <source>
        <dbReference type="EMBL" id="MDN5213755.1"/>
    </source>
</evidence>
<dbReference type="RefSeq" id="WP_346759093.1">
    <property type="nucleotide sequence ID" value="NZ_JAUJEB010000003.1"/>
</dbReference>
<reference evidence="1" key="1">
    <citation type="submission" date="2023-06" db="EMBL/GenBank/DDBJ databases">
        <title>Genomic of Agaribacillus aureum.</title>
        <authorList>
            <person name="Wang G."/>
        </authorList>
    </citation>
    <scope>NUCLEOTIDE SEQUENCE</scope>
    <source>
        <strain evidence="1">BMA12</strain>
    </source>
</reference>
<keyword evidence="2" id="KW-1185">Reference proteome</keyword>
<name>A0ABT8LAD5_9BACT</name>